<reference evidence="2 3" key="1">
    <citation type="submission" date="2018-10" db="EMBL/GenBank/DDBJ databases">
        <title>Co-occurring genomic capacity for anaerobic methane metabolism and dissimilatory sulfite reduction discovered in the Korarchaeota.</title>
        <authorList>
            <person name="Mckay L.J."/>
            <person name="Dlakic M."/>
            <person name="Fields M.W."/>
            <person name="Delmont T.O."/>
            <person name="Eren A.M."/>
            <person name="Jay Z.J."/>
            <person name="Klingelsmith K.B."/>
            <person name="Rusch D.B."/>
            <person name="Inskeep W.P."/>
        </authorList>
    </citation>
    <scope>NUCLEOTIDE SEQUENCE [LARGE SCALE GENOMIC DNA]</scope>
    <source>
        <strain evidence="2 3">WS</strain>
    </source>
</reference>
<feature type="transmembrane region" description="Helical" evidence="1">
    <location>
        <begin position="36"/>
        <end position="51"/>
    </location>
</feature>
<feature type="transmembrane region" description="Helical" evidence="1">
    <location>
        <begin position="57"/>
        <end position="75"/>
    </location>
</feature>
<gene>
    <name evidence="2" type="ORF">D9Q81_06660</name>
</gene>
<comment type="caution">
    <text evidence="2">The sequence shown here is derived from an EMBL/GenBank/DDBJ whole genome shotgun (WGS) entry which is preliminary data.</text>
</comment>
<evidence type="ECO:0000256" key="1">
    <source>
        <dbReference type="SAM" id="Phobius"/>
    </source>
</evidence>
<proteinExistence type="predicted"/>
<feature type="transmembrane region" description="Helical" evidence="1">
    <location>
        <begin position="141"/>
        <end position="159"/>
    </location>
</feature>
<name>A0A3R9QYB9_9CREN</name>
<keyword evidence="1" id="KW-0472">Membrane</keyword>
<feature type="transmembrane region" description="Helical" evidence="1">
    <location>
        <begin position="6"/>
        <end position="24"/>
    </location>
</feature>
<dbReference type="EMBL" id="RCOR01000034">
    <property type="protein sequence ID" value="RSN68216.1"/>
    <property type="molecule type" value="Genomic_DNA"/>
</dbReference>
<dbReference type="AlphaFoldDB" id="A0A3R9QYB9"/>
<feature type="transmembrane region" description="Helical" evidence="1">
    <location>
        <begin position="87"/>
        <end position="104"/>
    </location>
</feature>
<keyword evidence="1" id="KW-1133">Transmembrane helix</keyword>
<accession>A0A3R9QYB9</accession>
<evidence type="ECO:0000313" key="2">
    <source>
        <dbReference type="EMBL" id="RSN68216.1"/>
    </source>
</evidence>
<protein>
    <recommendedName>
        <fullName evidence="4">Dolichol kinase</fullName>
    </recommendedName>
</protein>
<organism evidence="2 3">
    <name type="scientific">Candidatus Korarchaeum cryptofilum</name>
    <dbReference type="NCBI Taxonomy" id="498846"/>
    <lineage>
        <taxon>Archaea</taxon>
        <taxon>Thermoproteota</taxon>
        <taxon>Candidatus Korarchaeia</taxon>
        <taxon>Candidatus Korarchaeales</taxon>
        <taxon>Candidatus Korarchaeaceae</taxon>
        <taxon>Candidatus Korarchaeum</taxon>
    </lineage>
</organism>
<dbReference type="RefSeq" id="WP_125742162.1">
    <property type="nucleotide sequence ID" value="NZ_RCOR01000034.1"/>
</dbReference>
<sequence>MDVIFDLALALLLFVIIILTVILTKRFSNPWVNRKVIHLSSVPAVISYMYLFTEPYIFFSFALFFTLMLLIPHLKKREMSWFQLKENYGEVYYTASFAALSLLLWDFDRILAGLSMLFMAVGDSVTGLVRSRILKERGKHVSGSIAMFIVCSIMGYYLYGAKGLLLSAVATLAEYQPWLDDNIAVPLVTALTGILI</sequence>
<feature type="transmembrane region" description="Helical" evidence="1">
    <location>
        <begin position="110"/>
        <end position="129"/>
    </location>
</feature>
<dbReference type="Proteomes" id="UP000278149">
    <property type="component" value="Unassembled WGS sequence"/>
</dbReference>
<keyword evidence="1" id="KW-0812">Transmembrane</keyword>
<evidence type="ECO:0008006" key="4">
    <source>
        <dbReference type="Google" id="ProtNLM"/>
    </source>
</evidence>
<evidence type="ECO:0000313" key="3">
    <source>
        <dbReference type="Proteomes" id="UP000278149"/>
    </source>
</evidence>